<dbReference type="AlphaFoldDB" id="A0A5Q2MYW9"/>
<gene>
    <name evidence="1" type="ORF">FTV88_0420</name>
</gene>
<dbReference type="Proteomes" id="UP000366051">
    <property type="component" value="Chromosome"/>
</dbReference>
<accession>A0A5Q2MYW9</accession>
<keyword evidence="2" id="KW-1185">Reference proteome</keyword>
<evidence type="ECO:0000313" key="2">
    <source>
        <dbReference type="Proteomes" id="UP000366051"/>
    </source>
</evidence>
<dbReference type="RefSeq" id="WP_279236936.1">
    <property type="nucleotide sequence ID" value="NZ_CP045875.1"/>
</dbReference>
<dbReference type="KEGG" id="hcv:FTV88_0420"/>
<name>A0A5Q2MYW9_9FIRM</name>
<sequence>MGKDLPYANLTSEQMGFLAQAEQELNAKLGGKEEIIILAYKNEK</sequence>
<evidence type="ECO:0000313" key="1">
    <source>
        <dbReference type="EMBL" id="QGG46599.1"/>
    </source>
</evidence>
<organism evidence="1 2">
    <name type="scientific">Heliorestis convoluta</name>
    <dbReference type="NCBI Taxonomy" id="356322"/>
    <lineage>
        <taxon>Bacteria</taxon>
        <taxon>Bacillati</taxon>
        <taxon>Bacillota</taxon>
        <taxon>Clostridia</taxon>
        <taxon>Eubacteriales</taxon>
        <taxon>Heliobacteriaceae</taxon>
        <taxon>Heliorestis</taxon>
    </lineage>
</organism>
<protein>
    <submittedName>
        <fullName evidence="1">Uncharacterized protein</fullName>
    </submittedName>
</protein>
<proteinExistence type="predicted"/>
<dbReference type="EMBL" id="CP045875">
    <property type="protein sequence ID" value="QGG46599.1"/>
    <property type="molecule type" value="Genomic_DNA"/>
</dbReference>
<reference evidence="2" key="1">
    <citation type="submission" date="2019-11" db="EMBL/GenBank/DDBJ databases">
        <title>Genome sequence of Heliorestis convoluta strain HH, an alkaliphilic and minimalistic phototrophic bacterium from a soda lake in Egypt.</title>
        <authorList>
            <person name="Dewey E.D."/>
            <person name="Stokes L.M."/>
            <person name="Burchell B.M."/>
            <person name="Shaffer K.N."/>
            <person name="Huntington A.M."/>
            <person name="Baker J.M."/>
            <person name="Nadendla S."/>
            <person name="Giglio M.G."/>
            <person name="Touchman J.W."/>
            <person name="Blankenship R.E."/>
            <person name="Madigan M.T."/>
            <person name="Sattley W.M."/>
        </authorList>
    </citation>
    <scope>NUCLEOTIDE SEQUENCE [LARGE SCALE GENOMIC DNA]</scope>
    <source>
        <strain evidence="2">HH</strain>
    </source>
</reference>